<name>A0A4P9WBY8_9FUNG</name>
<keyword evidence="3" id="KW-1185">Reference proteome</keyword>
<dbReference type="EMBL" id="KZ995701">
    <property type="protein sequence ID" value="RKO90151.1"/>
    <property type="molecule type" value="Genomic_DNA"/>
</dbReference>
<feature type="region of interest" description="Disordered" evidence="1">
    <location>
        <begin position="148"/>
        <end position="213"/>
    </location>
</feature>
<sequence length="287" mass="30725">AWNKILESSQGGSVHDASDSSCAFEGHHRICKGKNSSDRRIRDYWVNTTLSPIYKGCDAGQNVESASIGWHHPYSRRGSASSVVSSRLRRLSLSSTPVSNANKVVGPIEAQADQFIDSPMEAEEAGTDSQRDAELNSEGHAFPREDVFLDGSTQDGYPAPPAHLISTTSQCPHNTEQQPPGRHDSSQGTKALSPSPTNSAPTRATSTQGPIPLGLGLNAPPTDFNLIPELPEIPELPYQPATHLAINSDPTRTTSTQGPIPLGLDLNALPMDLTCFPSFPTSWLPPS</sequence>
<feature type="region of interest" description="Disordered" evidence="1">
    <location>
        <begin position="1"/>
        <end position="20"/>
    </location>
</feature>
<gene>
    <name evidence="2" type="ORF">BDK51DRAFT_43644</name>
</gene>
<feature type="compositionally biased region" description="Polar residues" evidence="1">
    <location>
        <begin position="1"/>
        <end position="12"/>
    </location>
</feature>
<evidence type="ECO:0000313" key="2">
    <source>
        <dbReference type="EMBL" id="RKO90151.1"/>
    </source>
</evidence>
<accession>A0A4P9WBY8</accession>
<dbReference type="AlphaFoldDB" id="A0A4P9WBY8"/>
<dbReference type="Proteomes" id="UP000269721">
    <property type="component" value="Unassembled WGS sequence"/>
</dbReference>
<evidence type="ECO:0000256" key="1">
    <source>
        <dbReference type="SAM" id="MobiDB-lite"/>
    </source>
</evidence>
<evidence type="ECO:0000313" key="3">
    <source>
        <dbReference type="Proteomes" id="UP000269721"/>
    </source>
</evidence>
<proteinExistence type="predicted"/>
<feature type="compositionally biased region" description="Polar residues" evidence="1">
    <location>
        <begin position="165"/>
        <end position="178"/>
    </location>
</feature>
<organism evidence="2 3">
    <name type="scientific">Blyttiomyces helicus</name>
    <dbReference type="NCBI Taxonomy" id="388810"/>
    <lineage>
        <taxon>Eukaryota</taxon>
        <taxon>Fungi</taxon>
        <taxon>Fungi incertae sedis</taxon>
        <taxon>Chytridiomycota</taxon>
        <taxon>Chytridiomycota incertae sedis</taxon>
        <taxon>Chytridiomycetes</taxon>
        <taxon>Chytridiomycetes incertae sedis</taxon>
        <taxon>Blyttiomyces</taxon>
    </lineage>
</organism>
<reference evidence="3" key="1">
    <citation type="journal article" date="2018" name="Nat. Microbiol.">
        <title>Leveraging single-cell genomics to expand the fungal tree of life.</title>
        <authorList>
            <person name="Ahrendt S.R."/>
            <person name="Quandt C.A."/>
            <person name="Ciobanu D."/>
            <person name="Clum A."/>
            <person name="Salamov A."/>
            <person name="Andreopoulos B."/>
            <person name="Cheng J.F."/>
            <person name="Woyke T."/>
            <person name="Pelin A."/>
            <person name="Henrissat B."/>
            <person name="Reynolds N.K."/>
            <person name="Benny G.L."/>
            <person name="Smith M.E."/>
            <person name="James T.Y."/>
            <person name="Grigoriev I.V."/>
        </authorList>
    </citation>
    <scope>NUCLEOTIDE SEQUENCE [LARGE SCALE GENOMIC DNA]</scope>
</reference>
<protein>
    <submittedName>
        <fullName evidence="2">Uncharacterized protein</fullName>
    </submittedName>
</protein>
<feature type="non-terminal residue" evidence="2">
    <location>
        <position position="1"/>
    </location>
</feature>
<feature type="compositionally biased region" description="Polar residues" evidence="1">
    <location>
        <begin position="186"/>
        <end position="209"/>
    </location>
</feature>